<dbReference type="GeneID" id="25732529"/>
<dbReference type="GO" id="GO:0004812">
    <property type="term" value="F:aminoacyl-tRNA ligase activity"/>
    <property type="evidence" value="ECO:0007669"/>
    <property type="project" value="InterPro"/>
</dbReference>
<keyword evidence="5" id="KW-1185">Reference proteome</keyword>
<dbReference type="AlphaFoldDB" id="A0A0D2K899"/>
<dbReference type="PANTHER" id="PTHR23079">
    <property type="entry name" value="RNA-DEPENDENT RNA POLYMERASE"/>
    <property type="match status" value="1"/>
</dbReference>
<dbReference type="InterPro" id="IPR007855">
    <property type="entry name" value="RDRP"/>
</dbReference>
<dbReference type="EMBL" id="KK100369">
    <property type="protein sequence ID" value="KIZ06458.1"/>
    <property type="molecule type" value="Genomic_DNA"/>
</dbReference>
<keyword evidence="1" id="KW-0943">RNA-mediated gene silencing</keyword>
<keyword evidence="1 4" id="KW-0548">Nucleotidyltransferase</keyword>
<dbReference type="PANTHER" id="PTHR23079:SF55">
    <property type="entry name" value="RNA-DIRECTED RNA POLYMERASE"/>
    <property type="match status" value="1"/>
</dbReference>
<evidence type="ECO:0000256" key="2">
    <source>
        <dbReference type="SAM" id="MobiDB-lite"/>
    </source>
</evidence>
<comment type="similarity">
    <text evidence="1">Belongs to the RdRP family.</text>
</comment>
<evidence type="ECO:0000313" key="5">
    <source>
        <dbReference type="Proteomes" id="UP000054498"/>
    </source>
</evidence>
<evidence type="ECO:0000313" key="4">
    <source>
        <dbReference type="EMBL" id="KIZ06458.1"/>
    </source>
</evidence>
<keyword evidence="1" id="KW-0694">RNA-binding</keyword>
<evidence type="ECO:0000259" key="3">
    <source>
        <dbReference type="Pfam" id="PF05183"/>
    </source>
</evidence>
<sequence>MSRGNKRARARRAKRNTYRRMRDADADAAAEQRQLRELDALERQLLGRQLSVGGLNYTAGAPSIQRFFESLVAGGGGAVLGVHHNEEKPGLAIVEMDSDAAVQRVLALASSARRRGVLPAPGDVGYRGSVRVSPARPARGQLYVTDEGQMQLAITEARVGCLVPGIGGRDAFVSEFIAAGSVELTISLAERCLILTARMSAGDRRQQRLVSQFRQLRGRLRLDRAGHSLTFSLKAPPEVLQADSAHPGGWARMGDPTKGQLLGSCLTFKLALSAASAAALDNDAVARLQHFGLLLPGPPAHAAAAPQPRVFEAAGWPWRSDGLQQQQLTELPFTVAFQGLVLLSSGLASKWQLADPQVLQLLSSAAPGAARRALAALCSGSRPVADLAAALEEQLEGDQGDAEEEDDQARQLNAGKLVPRILVTPTRVAFLQPEVDLANRVLRSFCAAADGGGAGQLSTYDLAQVRRQGKVHWARPRVAGTAAINTPAMGAAAAGVEASACFERVQNVLSEGIQLCGRHYVFLAYSSSQLRDHAVWMVSAGPGQSRGASQVLAARMRGWMGDFMESQRVPAKCAARMGQCFSTTVDAAAVGGEEHSVVPDVEHDGYCFSDGVGRISPGLLSEVLLEMELPPDAPKVSAVQVRFGGCKGMLSLLPSLPGRALQTRPSMTKFGSTHSRLEVVGVARPILCFLNRQLVLLLQHNGVLSQVFLDMQAAYLRRLDDLTASPSAAVQALPTLGALAPAALGPMVALLAACRDRGLPMDPLMGSCLAAVERHLVGGWLPGCRPCTPWRLDLETKCRIPVEQGVTLMGVLDELDQLEEGQVFVQVQANRGAEPQVITGRVVLAKHPVCHPGDVRAVEAVAGSKELREAYTNVVVFSQRGARPLTSCLSGSDLDGDLYAVIWDERLLGICNQTPMDYTAPKPIEVPQVTVRHLVDHFVNSARTDSLGIIANTWLAHADRGGPGCPECLRLAELHSIAVDFPKSGVPAEMERELVAHELPHWMDNRRKPSYHSESVIGRMYDAAKEHAEASGRGSGRGGKPASGSGQGAAKGVQGWRRQQGAWEEWEAAWRRALLPPDVAAGSAAHLEAAHAALSRFEGRLLSLMNEWRAADVGQLLTGCLPARTAHQRRRQHDAREQLKRQVAHLMAGARREFVLQLLDGPAGGQEPHYGGGGGAALHDMSGRDLEAKLERRWPLARRAGERRALAAAYWRAAVGDEDGGSEEGGLSEGGEGVRGSREEEEEVEGEGDAVGGVRERMRLARLAFVWVVAAEVSEMV</sequence>
<feature type="compositionally biased region" description="Acidic residues" evidence="2">
    <location>
        <begin position="1239"/>
        <end position="1248"/>
    </location>
</feature>
<dbReference type="PROSITE" id="PS00178">
    <property type="entry name" value="AA_TRNA_LIGASE_I"/>
    <property type="match status" value="1"/>
</dbReference>
<feature type="compositionally biased region" description="Gly residues" evidence="2">
    <location>
        <begin position="1033"/>
        <end position="1049"/>
    </location>
</feature>
<feature type="region of interest" description="Disordered" evidence="2">
    <location>
        <begin position="1217"/>
        <end position="1250"/>
    </location>
</feature>
<feature type="region of interest" description="Disordered" evidence="2">
    <location>
        <begin position="1025"/>
        <end position="1056"/>
    </location>
</feature>
<dbReference type="EC" id="2.7.7.48" evidence="1"/>
<feature type="domain" description="RDRP core" evidence="3">
    <location>
        <begin position="423"/>
        <end position="1023"/>
    </location>
</feature>
<accession>A0A0D2K899</accession>
<organism evidence="4 5">
    <name type="scientific">Monoraphidium neglectum</name>
    <dbReference type="NCBI Taxonomy" id="145388"/>
    <lineage>
        <taxon>Eukaryota</taxon>
        <taxon>Viridiplantae</taxon>
        <taxon>Chlorophyta</taxon>
        <taxon>core chlorophytes</taxon>
        <taxon>Chlorophyceae</taxon>
        <taxon>CS clade</taxon>
        <taxon>Sphaeropleales</taxon>
        <taxon>Selenastraceae</taxon>
        <taxon>Monoraphidium</taxon>
    </lineage>
</organism>
<feature type="region of interest" description="Disordered" evidence="2">
    <location>
        <begin position="1"/>
        <end position="25"/>
    </location>
</feature>
<feature type="compositionally biased region" description="Basic residues" evidence="2">
    <location>
        <begin position="1"/>
        <end position="19"/>
    </location>
</feature>
<dbReference type="RefSeq" id="XP_013905477.1">
    <property type="nucleotide sequence ID" value="XM_014050023.1"/>
</dbReference>
<dbReference type="Proteomes" id="UP000054498">
    <property type="component" value="Unassembled WGS sequence"/>
</dbReference>
<dbReference type="GO" id="GO:0030422">
    <property type="term" value="P:siRNA processing"/>
    <property type="evidence" value="ECO:0007669"/>
    <property type="project" value="TreeGrafter"/>
</dbReference>
<dbReference type="Pfam" id="PF05183">
    <property type="entry name" value="RdRP"/>
    <property type="match status" value="1"/>
</dbReference>
<comment type="function">
    <text evidence="1">Probably involved in the RNA silencing pathway and required for the generation of small interfering RNAs (siRNAs).</text>
</comment>
<keyword evidence="1 4" id="KW-0808">Transferase</keyword>
<dbReference type="GO" id="GO:0005524">
    <property type="term" value="F:ATP binding"/>
    <property type="evidence" value="ECO:0007669"/>
    <property type="project" value="InterPro"/>
</dbReference>
<dbReference type="GO" id="GO:0031380">
    <property type="term" value="C:nuclear RNA-directed RNA polymerase complex"/>
    <property type="evidence" value="ECO:0007669"/>
    <property type="project" value="TreeGrafter"/>
</dbReference>
<dbReference type="KEGG" id="mng:MNEG_1492"/>
<dbReference type="InterPro" id="IPR001412">
    <property type="entry name" value="aa-tRNA-synth_I_CS"/>
</dbReference>
<proteinExistence type="inferred from homology"/>
<dbReference type="GO" id="GO:0006418">
    <property type="term" value="P:tRNA aminoacylation for protein translation"/>
    <property type="evidence" value="ECO:0007669"/>
    <property type="project" value="InterPro"/>
</dbReference>
<dbReference type="STRING" id="145388.A0A0D2K899"/>
<protein>
    <recommendedName>
        <fullName evidence="1">RNA-dependent RNA polymerase</fullName>
        <ecNumber evidence="1">2.7.7.48</ecNumber>
    </recommendedName>
</protein>
<reference evidence="4 5" key="1">
    <citation type="journal article" date="2013" name="BMC Genomics">
        <title>Reconstruction of the lipid metabolism for the microalga Monoraphidium neglectum from its genome sequence reveals characteristics suitable for biofuel production.</title>
        <authorList>
            <person name="Bogen C."/>
            <person name="Al-Dilaimi A."/>
            <person name="Albersmeier A."/>
            <person name="Wichmann J."/>
            <person name="Grundmann M."/>
            <person name="Rupp O."/>
            <person name="Lauersen K.J."/>
            <person name="Blifernez-Klassen O."/>
            <person name="Kalinowski J."/>
            <person name="Goesmann A."/>
            <person name="Mussgnug J.H."/>
            <person name="Kruse O."/>
        </authorList>
    </citation>
    <scope>NUCLEOTIDE SEQUENCE [LARGE SCALE GENOMIC DNA]</scope>
    <source>
        <strain evidence="4 5">SAG 48.87</strain>
    </source>
</reference>
<evidence type="ECO:0000256" key="1">
    <source>
        <dbReference type="RuleBase" id="RU363098"/>
    </source>
</evidence>
<comment type="catalytic activity">
    <reaction evidence="1">
        <text>RNA(n) + a ribonucleoside 5'-triphosphate = RNA(n+1) + diphosphate</text>
        <dbReference type="Rhea" id="RHEA:21248"/>
        <dbReference type="Rhea" id="RHEA-COMP:14527"/>
        <dbReference type="Rhea" id="RHEA-COMP:17342"/>
        <dbReference type="ChEBI" id="CHEBI:33019"/>
        <dbReference type="ChEBI" id="CHEBI:61557"/>
        <dbReference type="ChEBI" id="CHEBI:140395"/>
        <dbReference type="EC" id="2.7.7.48"/>
    </reaction>
</comment>
<gene>
    <name evidence="4" type="ORF">MNEG_1492</name>
</gene>
<dbReference type="OrthoDB" id="547171at2759"/>
<keyword evidence="1 4" id="KW-0696">RNA-directed RNA polymerase</keyword>
<dbReference type="GO" id="GO:0003968">
    <property type="term" value="F:RNA-directed RNA polymerase activity"/>
    <property type="evidence" value="ECO:0007669"/>
    <property type="project" value="UniProtKB-KW"/>
</dbReference>
<feature type="compositionally biased region" description="Gly residues" evidence="2">
    <location>
        <begin position="1223"/>
        <end position="1234"/>
    </location>
</feature>
<dbReference type="GO" id="GO:0003723">
    <property type="term" value="F:RNA binding"/>
    <property type="evidence" value="ECO:0007669"/>
    <property type="project" value="UniProtKB-KW"/>
</dbReference>
<dbReference type="InterPro" id="IPR057596">
    <property type="entry name" value="RDRP_core"/>
</dbReference>
<name>A0A0D2K899_9CHLO</name>